<reference evidence="3" key="2">
    <citation type="journal article" date="2020" name="Microorganisms">
        <title>Osmotic Adaptation and Compatible Solute Biosynthesis of Phototrophic Bacteria as Revealed from Genome Analyses.</title>
        <authorList>
            <person name="Imhoff J.F."/>
            <person name="Rahn T."/>
            <person name="Kunzel S."/>
            <person name="Keller A."/>
            <person name="Neulinger S.C."/>
        </authorList>
    </citation>
    <scope>NUCLEOTIDE SEQUENCE</scope>
    <source>
        <strain evidence="3">DSM 9154</strain>
    </source>
</reference>
<accession>A0A934QK93</accession>
<dbReference type="EMBL" id="NRRE01000026">
    <property type="protein sequence ID" value="MBK1698025.1"/>
    <property type="molecule type" value="Genomic_DNA"/>
</dbReference>
<proteinExistence type="predicted"/>
<gene>
    <name evidence="3" type="ORF">CKO21_12320</name>
</gene>
<evidence type="ECO:0000259" key="2">
    <source>
        <dbReference type="PROSITE" id="PS50043"/>
    </source>
</evidence>
<protein>
    <submittedName>
        <fullName evidence="3">DNA-binding response regulator</fullName>
    </submittedName>
</protein>
<evidence type="ECO:0000313" key="3">
    <source>
        <dbReference type="EMBL" id="MBK1698025.1"/>
    </source>
</evidence>
<organism evidence="3 4">
    <name type="scientific">Rhodovibrio salinarum</name>
    <dbReference type="NCBI Taxonomy" id="1087"/>
    <lineage>
        <taxon>Bacteria</taxon>
        <taxon>Pseudomonadati</taxon>
        <taxon>Pseudomonadota</taxon>
        <taxon>Alphaproteobacteria</taxon>
        <taxon>Rhodospirillales</taxon>
        <taxon>Rhodovibrionaceae</taxon>
        <taxon>Rhodovibrio</taxon>
    </lineage>
</organism>
<dbReference type="InterPro" id="IPR016032">
    <property type="entry name" value="Sig_transdc_resp-reg_C-effctor"/>
</dbReference>
<evidence type="ECO:0000256" key="1">
    <source>
        <dbReference type="ARBA" id="ARBA00023125"/>
    </source>
</evidence>
<dbReference type="PANTHER" id="PTHR43214:SF42">
    <property type="entry name" value="TRANSCRIPTIONAL REGULATORY PROTEIN DESR"/>
    <property type="match status" value="1"/>
</dbReference>
<evidence type="ECO:0000313" key="4">
    <source>
        <dbReference type="Proteomes" id="UP000778970"/>
    </source>
</evidence>
<dbReference type="PROSITE" id="PS50043">
    <property type="entry name" value="HTH_LUXR_2"/>
    <property type="match status" value="1"/>
</dbReference>
<dbReference type="Proteomes" id="UP000778970">
    <property type="component" value="Unassembled WGS sequence"/>
</dbReference>
<keyword evidence="1 3" id="KW-0238">DNA-binding</keyword>
<comment type="caution">
    <text evidence="3">The sequence shown here is derived from an EMBL/GenBank/DDBJ whole genome shotgun (WGS) entry which is preliminary data.</text>
</comment>
<sequence length="224" mass="25061">MEIKTVSSTDHRDPPVVITAGLTWCIAAGVHVLEHMQLPVEIIPAESDHIVAERLQADPSSAVIYVCGAASPRHFQGLERLRGEHPHAHLIAASPEPDLDVAQYVRALGLLGYMHFDAGRDDTMEVIRRVRAGERAYLPTERPPAPPAPQLDDPELERRARRLTRRERQVMELLGKGYANRDIAETLGLREGTIRIYVHRVIRQLGMRNRVDVALCASRMNDPA</sequence>
<dbReference type="SMART" id="SM00421">
    <property type="entry name" value="HTH_LUXR"/>
    <property type="match status" value="1"/>
</dbReference>
<keyword evidence="4" id="KW-1185">Reference proteome</keyword>
<dbReference type="SUPFAM" id="SSF46894">
    <property type="entry name" value="C-terminal effector domain of the bipartite response regulators"/>
    <property type="match status" value="1"/>
</dbReference>
<name>A0A934QK93_9PROT</name>
<dbReference type="Gene3D" id="3.40.50.2300">
    <property type="match status" value="1"/>
</dbReference>
<dbReference type="InterPro" id="IPR000792">
    <property type="entry name" value="Tscrpt_reg_LuxR_C"/>
</dbReference>
<dbReference type="GO" id="GO:0006355">
    <property type="term" value="P:regulation of DNA-templated transcription"/>
    <property type="evidence" value="ECO:0007669"/>
    <property type="project" value="InterPro"/>
</dbReference>
<dbReference type="GO" id="GO:0003677">
    <property type="term" value="F:DNA binding"/>
    <property type="evidence" value="ECO:0007669"/>
    <property type="project" value="UniProtKB-KW"/>
</dbReference>
<dbReference type="PRINTS" id="PR00038">
    <property type="entry name" value="HTHLUXR"/>
</dbReference>
<dbReference type="PANTHER" id="PTHR43214">
    <property type="entry name" value="TWO-COMPONENT RESPONSE REGULATOR"/>
    <property type="match status" value="1"/>
</dbReference>
<feature type="domain" description="HTH luxR-type" evidence="2">
    <location>
        <begin position="156"/>
        <end position="221"/>
    </location>
</feature>
<dbReference type="Pfam" id="PF00196">
    <property type="entry name" value="GerE"/>
    <property type="match status" value="1"/>
</dbReference>
<dbReference type="InterPro" id="IPR039420">
    <property type="entry name" value="WalR-like"/>
</dbReference>
<dbReference type="AlphaFoldDB" id="A0A934QK93"/>
<reference evidence="3" key="1">
    <citation type="submission" date="2017-08" db="EMBL/GenBank/DDBJ databases">
        <authorList>
            <person name="Imhoff J.F."/>
            <person name="Rahn T."/>
            <person name="Kuenzel S."/>
            <person name="Neulinger S.C."/>
        </authorList>
    </citation>
    <scope>NUCLEOTIDE SEQUENCE</scope>
    <source>
        <strain evidence="3">DSM 9154</strain>
    </source>
</reference>